<reference evidence="2" key="1">
    <citation type="submission" date="2025-08" db="UniProtKB">
        <authorList>
            <consortium name="RefSeq"/>
        </authorList>
    </citation>
    <scope>IDENTIFICATION</scope>
    <source>
        <strain evidence="2">Tuebingen</strain>
        <tissue evidence="2">Fibroblasts and whole tissue</tissue>
    </source>
</reference>
<evidence type="ECO:0000313" key="1">
    <source>
        <dbReference type="Proteomes" id="UP000000437"/>
    </source>
</evidence>
<keyword evidence="2" id="KW-0540">Nuclease</keyword>
<sequence>MSCTQRANTWEISESENEAEENKPSSCVKLKQDTSVNESNTSRTEDSSSGRKRRRKRPEEQQDTKKTAKEKLKEDKNKIKEDKNKIKDEKEKLKEEKNKLKEEKLQDRQRRKDAAVKLNLLKPENVIKSLTVHIHAVLLRDGGCDVLLRTLDGLQWRNRIENEGLPNSISWTRQALQTEDEEKHAVIEEDQLLMVISPDELEDMLSSHKTVSNLSAPIGEIHEGAESLLQHLYKYLSRTEGKVVTILVIGYQRRSASWDEDELDFQLNEHHMDTEELLVHLQLYWNITVRFLSSWQEVTNHVVAVTKALSKRPYKALCVEPDLGFCMDGSWSAGVRVDRDGRGLAQVWTRQIQQLNRVSTAVAKTVTSAFPSPSLLLQAYDELPSGEEPRKLLADLMVVGGANERRVGPELAGRIHRLLTSQNPQLLLD</sequence>
<dbReference type="RefSeq" id="XP_073797277.1">
    <property type="nucleotide sequence ID" value="XM_073941176.1"/>
</dbReference>
<organism evidence="1 2">
    <name type="scientific">Danio rerio</name>
    <name type="common">Zebrafish</name>
    <name type="synonym">Brachydanio rerio</name>
    <dbReference type="NCBI Taxonomy" id="7955"/>
    <lineage>
        <taxon>Eukaryota</taxon>
        <taxon>Metazoa</taxon>
        <taxon>Chordata</taxon>
        <taxon>Craniata</taxon>
        <taxon>Vertebrata</taxon>
        <taxon>Euteleostomi</taxon>
        <taxon>Actinopterygii</taxon>
        <taxon>Neopterygii</taxon>
        <taxon>Teleostei</taxon>
        <taxon>Ostariophysi</taxon>
        <taxon>Cypriniformes</taxon>
        <taxon>Danionidae</taxon>
        <taxon>Danioninae</taxon>
        <taxon>Danio</taxon>
    </lineage>
</organism>
<keyword evidence="1" id="KW-1185">Reference proteome</keyword>
<dbReference type="Proteomes" id="UP000000437">
    <property type="component" value="Chromosome 24"/>
</dbReference>
<proteinExistence type="predicted"/>
<keyword evidence="2" id="KW-0255">Endonuclease</keyword>
<name>A0AC58IST5_DANRE</name>
<protein>
    <submittedName>
        <fullName evidence="2">Probable crossover junction endonuclease EME2 isoform X1</fullName>
    </submittedName>
</protein>
<gene>
    <name evidence="2" type="primary">eme2</name>
</gene>
<accession>A0AC58IST5</accession>
<keyword evidence="2" id="KW-0378">Hydrolase</keyword>
<evidence type="ECO:0000313" key="2">
    <source>
        <dbReference type="RefSeq" id="XP_073797277.1"/>
    </source>
</evidence>